<dbReference type="Proteomes" id="UP000716291">
    <property type="component" value="Unassembled WGS sequence"/>
</dbReference>
<feature type="compositionally biased region" description="Acidic residues" evidence="1">
    <location>
        <begin position="1046"/>
        <end position="1064"/>
    </location>
</feature>
<feature type="compositionally biased region" description="Polar residues" evidence="1">
    <location>
        <begin position="924"/>
        <end position="942"/>
    </location>
</feature>
<accession>A0A9P6X9W9</accession>
<dbReference type="InterPro" id="IPR001680">
    <property type="entry name" value="WD40_rpt"/>
</dbReference>
<evidence type="ECO:0008006" key="4">
    <source>
        <dbReference type="Google" id="ProtNLM"/>
    </source>
</evidence>
<dbReference type="InterPro" id="IPR052779">
    <property type="entry name" value="WDR62"/>
</dbReference>
<feature type="compositionally biased region" description="Polar residues" evidence="1">
    <location>
        <begin position="963"/>
        <end position="973"/>
    </location>
</feature>
<dbReference type="AlphaFoldDB" id="A0A9P6X9W9"/>
<sequence>MPEIFPVNSGNVPPQTSQLLSHQLASNNTFQVNNNTRRKIKSVKPMPKLKLDKILGLTSTSSNIMDAAHDLIAYAAGAVVVLYNHKRNKQIGFLYPPPLSVATNSNTAANNTSSNNPIVPPLAVPVSSSGANSENNSNSMIEEKKGTPARAKPISCLAFSPDGNYLAVGEMGHQPRIFIWDIKEKKILREFKSHKFGVLSLAFSPNMKYLVSVGFQHDGYLYVWDWKKGGKLAGNKGLTGETQVLDGRSGLLGVLRDANFVDVACDQRNNNLGYTYFVTDSGILCTFKEGRVLDKWVDLQVKHSFSIAVSSTFVICTCSEGIIRLFEPATLNYVGILPKPHPLGVDISLITSPDMVRSNDNTNVYPDSLAIVYDDTAQRVTIVYSDRSLYIWDIHNLKKIVKYRSFIYHSDCVWGIEPCPNIEKDGFLIPFNSFTTFSGDGTIRVWNLDRPLQPSSSSTHLTCSQNLMVPSSSTMVSSQRRNIYSRELVKMIYVDKDASEFIKQVRNLELVEDPCPDFGIRSLKMSRDGKWMVSGDRNGNLRVHDMFTWDLFSYQEAHDSEILSIDVTEGQDPLIATGSRDRLLHIFKMQSDCQLVQTLDDHSSSITAVKFTKDATQLISSGADKGVIFRRRTQNSTDHAYTTYQNNSGRSTVFDMALDVSDRCVATVTGERKLYLFHVDSGKPFRVCKPDLSDEPSGGSLINIDLDPFSGTYAVTSGSDRCLRLFDLTNSTCIEKVGAHAEQITAVKFIRTNAEENGLRVVSTCSDSTIFVWKVSPEIVAKMCARGTLAPEEKQQKVQRIRRVSTMAAIRPTATLSQTTRKTFSSMSTAEHRYDEVYRKIEANRRRATHEEDESEKKKSVMRSMQNEKLTQKTFTPRPDRLPQGYPASQKRNPLRPLGTHNKPMTGFVSVRQGKHPSLEKETLSVTRKGSQQVLSKRSSQPALGLHLANNTRDASDGLPSHQKVSPPTYSVSQEEDKAIHADIEDDDADEEEEDDDEDAVEEEEIVFMPEQEKVNKPFEVSTHLDTQIPRVEDDEEGHSSPAYDTAEEDDEDISSESNVDEDDILRSITSLEPPHVSASRSKIMRNLPSRKRSKRQSFTTKFLSSITNGFDNNQKPSKELLDAFKELKEENQEPRTTGEVMVKKEMDPRLENALADLDGINILLDSVLDTLMSTAKTGQNEKPMLDIEARLNQVASKITKKIPVQQEKQPETIDLLEKYSNLLLNMVESKLNHT</sequence>
<dbReference type="PANTHER" id="PTHR45589">
    <property type="entry name" value="WD REPEAT DOMAIN 62, ISOFORM G"/>
    <property type="match status" value="1"/>
</dbReference>
<comment type="caution">
    <text evidence="2">The sequence shown here is derived from an EMBL/GenBank/DDBJ whole genome shotgun (WGS) entry which is preliminary data.</text>
</comment>
<gene>
    <name evidence="2" type="ORF">G6F64_005832</name>
</gene>
<feature type="region of interest" description="Disordered" evidence="1">
    <location>
        <begin position="1027"/>
        <end position="1099"/>
    </location>
</feature>
<dbReference type="InterPro" id="IPR036322">
    <property type="entry name" value="WD40_repeat_dom_sf"/>
</dbReference>
<dbReference type="InterPro" id="IPR015943">
    <property type="entry name" value="WD40/YVTN_repeat-like_dom_sf"/>
</dbReference>
<dbReference type="EMBL" id="JAANQT010000739">
    <property type="protein sequence ID" value="KAG1308734.1"/>
    <property type="molecule type" value="Genomic_DNA"/>
</dbReference>
<evidence type="ECO:0000313" key="2">
    <source>
        <dbReference type="EMBL" id="KAG1308734.1"/>
    </source>
</evidence>
<evidence type="ECO:0000256" key="1">
    <source>
        <dbReference type="SAM" id="MobiDB-lite"/>
    </source>
</evidence>
<dbReference type="SUPFAM" id="SSF50978">
    <property type="entry name" value="WD40 repeat-like"/>
    <property type="match status" value="1"/>
</dbReference>
<dbReference type="InterPro" id="IPR011047">
    <property type="entry name" value="Quinoprotein_ADH-like_sf"/>
</dbReference>
<name>A0A9P6X9W9_RHIOR</name>
<evidence type="ECO:0000313" key="3">
    <source>
        <dbReference type="Proteomes" id="UP000716291"/>
    </source>
</evidence>
<feature type="region of interest" description="Disordered" evidence="1">
    <location>
        <begin position="126"/>
        <end position="146"/>
    </location>
</feature>
<dbReference type="Gene3D" id="2.130.10.10">
    <property type="entry name" value="YVTN repeat-like/Quinoprotein amine dehydrogenase"/>
    <property type="match status" value="3"/>
</dbReference>
<reference evidence="2" key="1">
    <citation type="journal article" date="2020" name="Microb. Genom.">
        <title>Genetic diversity of clinical and environmental Mucorales isolates obtained from an investigation of mucormycosis cases among solid organ transplant recipients.</title>
        <authorList>
            <person name="Nguyen M.H."/>
            <person name="Kaul D."/>
            <person name="Muto C."/>
            <person name="Cheng S.J."/>
            <person name="Richter R.A."/>
            <person name="Bruno V.M."/>
            <person name="Liu G."/>
            <person name="Beyhan S."/>
            <person name="Sundermann A.J."/>
            <person name="Mounaud S."/>
            <person name="Pasculle A.W."/>
            <person name="Nierman W.C."/>
            <person name="Driscoll E."/>
            <person name="Cumbie R."/>
            <person name="Clancy C.J."/>
            <person name="Dupont C.L."/>
        </authorList>
    </citation>
    <scope>NUCLEOTIDE SEQUENCE</scope>
    <source>
        <strain evidence="2">GL11</strain>
    </source>
</reference>
<dbReference type="Pfam" id="PF00400">
    <property type="entry name" value="WD40"/>
    <property type="match status" value="4"/>
</dbReference>
<dbReference type="PANTHER" id="PTHR45589:SF1">
    <property type="entry name" value="WD REPEAT DOMAIN 62, ISOFORM G"/>
    <property type="match status" value="1"/>
</dbReference>
<dbReference type="SMART" id="SM00320">
    <property type="entry name" value="WD40"/>
    <property type="match status" value="10"/>
</dbReference>
<organism evidence="2 3">
    <name type="scientific">Rhizopus oryzae</name>
    <name type="common">Mucormycosis agent</name>
    <name type="synonym">Rhizopus arrhizus var. delemar</name>
    <dbReference type="NCBI Taxonomy" id="64495"/>
    <lineage>
        <taxon>Eukaryota</taxon>
        <taxon>Fungi</taxon>
        <taxon>Fungi incertae sedis</taxon>
        <taxon>Mucoromycota</taxon>
        <taxon>Mucoromycotina</taxon>
        <taxon>Mucoromycetes</taxon>
        <taxon>Mucorales</taxon>
        <taxon>Mucorineae</taxon>
        <taxon>Rhizopodaceae</taxon>
        <taxon>Rhizopus</taxon>
    </lineage>
</organism>
<keyword evidence="3" id="KW-1185">Reference proteome</keyword>
<feature type="compositionally biased region" description="Polar residues" evidence="1">
    <location>
        <begin position="863"/>
        <end position="875"/>
    </location>
</feature>
<proteinExistence type="predicted"/>
<feature type="compositionally biased region" description="Low complexity" evidence="1">
    <location>
        <begin position="127"/>
        <end position="140"/>
    </location>
</feature>
<feature type="region of interest" description="Disordered" evidence="1">
    <location>
        <begin position="845"/>
        <end position="977"/>
    </location>
</feature>
<protein>
    <recommendedName>
        <fullName evidence="4">Mitogen-activated protein kinase-binding protein 1</fullName>
    </recommendedName>
</protein>
<dbReference type="SUPFAM" id="SSF50998">
    <property type="entry name" value="Quinoprotein alcohol dehydrogenase-like"/>
    <property type="match status" value="1"/>
</dbReference>